<reference evidence="8" key="2">
    <citation type="submission" date="2025-04" db="UniProtKB">
        <authorList>
            <consortium name="RefSeq"/>
        </authorList>
    </citation>
    <scope>IDENTIFICATION</scope>
    <source>
        <tissue evidence="8">Leaf</tissue>
    </source>
</reference>
<dbReference type="OrthoDB" id="777466at2759"/>
<comment type="similarity">
    <text evidence="1">Belongs to the FLZ family.</text>
</comment>
<dbReference type="Proteomes" id="UP000092600">
    <property type="component" value="Unassembled WGS sequence"/>
</dbReference>
<proteinExistence type="inferred from homology"/>
<dbReference type="PROSITE" id="PS51795">
    <property type="entry name" value="ZF_FLZ"/>
    <property type="match status" value="1"/>
</dbReference>
<dbReference type="EMBL" id="LSRQ01004104">
    <property type="protein sequence ID" value="OAY70050.1"/>
    <property type="molecule type" value="Genomic_DNA"/>
</dbReference>
<evidence type="ECO:0000313" key="7">
    <source>
        <dbReference type="Proteomes" id="UP000515123"/>
    </source>
</evidence>
<name>A0A199UZH5_ANACO</name>
<feature type="zinc finger region" description="FLZ-type" evidence="3">
    <location>
        <begin position="187"/>
        <end position="230"/>
    </location>
</feature>
<dbReference type="Gramene" id="Aco008312.1.mrna1">
    <property type="protein sequence ID" value="Aco008312.1.mrna1"/>
    <property type="gene ID" value="Aco008312.1.path1"/>
</dbReference>
<dbReference type="InterPro" id="IPR044604">
    <property type="entry name" value="FLZ12/13/14"/>
</dbReference>
<keyword evidence="2" id="KW-0479">Metal-binding</keyword>
<dbReference type="GeneID" id="109725298"/>
<dbReference type="AlphaFoldDB" id="A0A199UZH5"/>
<evidence type="ECO:0000313" key="8">
    <source>
        <dbReference type="RefSeq" id="XP_020110029.1"/>
    </source>
</evidence>
<dbReference type="PANTHER" id="PTHR47208">
    <property type="entry name" value="OS02G0174800 PROTEIN"/>
    <property type="match status" value="1"/>
</dbReference>
<gene>
    <name evidence="8" type="primary">LOC109725298</name>
    <name evidence="5" type="ORF">ACMD2_25943</name>
</gene>
<organism evidence="5 6">
    <name type="scientific">Ananas comosus</name>
    <name type="common">Pineapple</name>
    <name type="synonym">Ananas ananas</name>
    <dbReference type="NCBI Taxonomy" id="4615"/>
    <lineage>
        <taxon>Eukaryota</taxon>
        <taxon>Viridiplantae</taxon>
        <taxon>Streptophyta</taxon>
        <taxon>Embryophyta</taxon>
        <taxon>Tracheophyta</taxon>
        <taxon>Spermatophyta</taxon>
        <taxon>Magnoliopsida</taxon>
        <taxon>Liliopsida</taxon>
        <taxon>Poales</taxon>
        <taxon>Bromeliaceae</taxon>
        <taxon>Bromelioideae</taxon>
        <taxon>Ananas</taxon>
    </lineage>
</organism>
<reference evidence="5 6" key="1">
    <citation type="journal article" date="2016" name="DNA Res.">
        <title>The draft genome of MD-2 pineapple using hybrid error correction of long reads.</title>
        <authorList>
            <person name="Redwan R.M."/>
            <person name="Saidin A."/>
            <person name="Kumar S.V."/>
        </authorList>
    </citation>
    <scope>NUCLEOTIDE SEQUENCE [LARGE SCALE GENOMIC DNA]</scope>
    <source>
        <strain evidence="6">cv. MD2</strain>
        <tissue evidence="5">Leaf</tissue>
    </source>
</reference>
<protein>
    <submittedName>
        <fullName evidence="8">Transcription factor Sp8-like</fullName>
    </submittedName>
</protein>
<keyword evidence="7" id="KW-1185">Reference proteome</keyword>
<dbReference type="PANTHER" id="PTHR47208:SF1">
    <property type="entry name" value="OS02G0174800 PROTEIN"/>
    <property type="match status" value="1"/>
</dbReference>
<dbReference type="Pfam" id="PF04570">
    <property type="entry name" value="zf-FLZ"/>
    <property type="match status" value="1"/>
</dbReference>
<dbReference type="Proteomes" id="UP000515123">
    <property type="component" value="Linkage group 19"/>
</dbReference>
<dbReference type="InterPro" id="IPR007650">
    <property type="entry name" value="Zf-FLZ_dom"/>
</dbReference>
<evidence type="ECO:0000256" key="3">
    <source>
        <dbReference type="PROSITE-ProRule" id="PRU01131"/>
    </source>
</evidence>
<dbReference type="RefSeq" id="XP_020110029.1">
    <property type="nucleotide sequence ID" value="XM_020254440.1"/>
</dbReference>
<sequence length="259" mass="26434">MLRYLEASNPKIGGATRDDAAYKSAAGATSSLLRLSIIVGFGEAAAPAPAPARSPRSFDAGAVGLGIVAAMSCGGGGGGGGGAVVRKPGAATAAAMARAEPIPIGRAAAAAAAAAGAAKRARTREEMELSESYTCVISHVGGNRVRKRVYFGDGYVGAFYDDVDDHLAGGATSDDGEAPPPPPPPGDFLSKCYLCNQKLDGLDVYMYRGEKAFCSAECRCQQMLTDECWENCGSMAMKSYENSPCSAPVKLFSSGVAVA</sequence>
<evidence type="ECO:0000313" key="6">
    <source>
        <dbReference type="Proteomes" id="UP000092600"/>
    </source>
</evidence>
<evidence type="ECO:0000256" key="1">
    <source>
        <dbReference type="ARBA" id="ARBA00009374"/>
    </source>
</evidence>
<evidence type="ECO:0000313" key="5">
    <source>
        <dbReference type="EMBL" id="OAY70050.1"/>
    </source>
</evidence>
<feature type="domain" description="FLZ-type" evidence="4">
    <location>
        <begin position="187"/>
        <end position="230"/>
    </location>
</feature>
<accession>A0A199UZH5</accession>
<evidence type="ECO:0000256" key="2">
    <source>
        <dbReference type="ARBA" id="ARBA00022723"/>
    </source>
</evidence>
<evidence type="ECO:0000259" key="4">
    <source>
        <dbReference type="PROSITE" id="PS51795"/>
    </source>
</evidence>
<dbReference type="GO" id="GO:0046872">
    <property type="term" value="F:metal ion binding"/>
    <property type="evidence" value="ECO:0007669"/>
    <property type="project" value="UniProtKB-KW"/>
</dbReference>